<organism evidence="1 2">
    <name type="scientific">Tritrichomonas musculus</name>
    <dbReference type="NCBI Taxonomy" id="1915356"/>
    <lineage>
        <taxon>Eukaryota</taxon>
        <taxon>Metamonada</taxon>
        <taxon>Parabasalia</taxon>
        <taxon>Tritrichomonadida</taxon>
        <taxon>Tritrichomonadidae</taxon>
        <taxon>Tritrichomonas</taxon>
    </lineage>
</organism>
<dbReference type="InterPro" id="IPR011993">
    <property type="entry name" value="PH-like_dom_sf"/>
</dbReference>
<accession>A0ABR2LAN4</accession>
<gene>
    <name evidence="1" type="ORF">M9Y10_002416</name>
</gene>
<comment type="caution">
    <text evidence="1">The sequence shown here is derived from an EMBL/GenBank/DDBJ whole genome shotgun (WGS) entry which is preliminary data.</text>
</comment>
<evidence type="ECO:0000313" key="2">
    <source>
        <dbReference type="Proteomes" id="UP001470230"/>
    </source>
</evidence>
<dbReference type="Proteomes" id="UP001470230">
    <property type="component" value="Unassembled WGS sequence"/>
</dbReference>
<dbReference type="SUPFAM" id="SSF50729">
    <property type="entry name" value="PH domain-like"/>
    <property type="match status" value="1"/>
</dbReference>
<dbReference type="EMBL" id="JAPFFF010000001">
    <property type="protein sequence ID" value="KAK8900093.1"/>
    <property type="molecule type" value="Genomic_DNA"/>
</dbReference>
<name>A0ABR2LAN4_9EUKA</name>
<reference evidence="1 2" key="1">
    <citation type="submission" date="2024-04" db="EMBL/GenBank/DDBJ databases">
        <title>Tritrichomonas musculus Genome.</title>
        <authorList>
            <person name="Alves-Ferreira E."/>
            <person name="Grigg M."/>
            <person name="Lorenzi H."/>
            <person name="Galac M."/>
        </authorList>
    </citation>
    <scope>NUCLEOTIDE SEQUENCE [LARGE SCALE GENOMIC DNA]</scope>
    <source>
        <strain evidence="1 2">EAF2021</strain>
    </source>
</reference>
<keyword evidence="2" id="KW-1185">Reference proteome</keyword>
<evidence type="ECO:0008006" key="3">
    <source>
        <dbReference type="Google" id="ProtNLM"/>
    </source>
</evidence>
<evidence type="ECO:0000313" key="1">
    <source>
        <dbReference type="EMBL" id="KAK8900093.1"/>
    </source>
</evidence>
<sequence>MKEYIEFLFGEEFHHKISELKKGQKIDFNNCEKEDHEVRIQSTQIEITKDSDEKLLIKINKVNITLLKAVDAKTLNFIKTLMSVPHHLCIEIESLSILTSEELPKEKQRIPFAKVVDTSTVQAGPFGNSYPPEDEWALVFGCPFYQAFPSLKALPIVVLEGEVQVVLKDKKPQTYRTFLLPLYIVFYETQNSSKATDSIFLSGAKIEVDSPHQFSLIKSNDKYSLSFNSVQLMQQWSQATLCMINEASSSLERWRKENS</sequence>
<proteinExistence type="predicted"/>
<dbReference type="Gene3D" id="2.30.29.30">
    <property type="entry name" value="Pleckstrin-homology domain (PH domain)/Phosphotyrosine-binding domain (PTB)"/>
    <property type="match status" value="1"/>
</dbReference>
<protein>
    <recommendedName>
        <fullName evidence="3">PH domain-containing protein</fullName>
    </recommendedName>
</protein>